<proteinExistence type="predicted"/>
<organism evidence="1 2">
    <name type="scientific">Streptoalloteichus tenebrarius (strain ATCC 17920 / DSM 40477 / JCM 4838 / CBS 697.72 / NBRC 16177 / NCIMB 11028 / NRRL B-12390 / A12253. 1 / ISP 5477)</name>
    <name type="common">Streptomyces tenebrarius</name>
    <dbReference type="NCBI Taxonomy" id="1933"/>
    <lineage>
        <taxon>Bacteria</taxon>
        <taxon>Bacillati</taxon>
        <taxon>Actinomycetota</taxon>
        <taxon>Actinomycetes</taxon>
        <taxon>Pseudonocardiales</taxon>
        <taxon>Pseudonocardiaceae</taxon>
        <taxon>Streptoalloteichus</taxon>
    </lineage>
</organism>
<reference evidence="1 2" key="1">
    <citation type="submission" date="2022-06" db="EMBL/GenBank/DDBJ databases">
        <title>Genomic Encyclopedia of Archaeal and Bacterial Type Strains, Phase II (KMG-II): from individual species to whole genera.</title>
        <authorList>
            <person name="Goeker M."/>
        </authorList>
    </citation>
    <scope>NUCLEOTIDE SEQUENCE [LARGE SCALE GENOMIC DNA]</scope>
    <source>
        <strain evidence="1 2">DSM 40477</strain>
    </source>
</reference>
<protein>
    <recommendedName>
        <fullName evidence="3">Transposase</fullName>
    </recommendedName>
</protein>
<evidence type="ECO:0000313" key="2">
    <source>
        <dbReference type="Proteomes" id="UP001205311"/>
    </source>
</evidence>
<evidence type="ECO:0008006" key="3">
    <source>
        <dbReference type="Google" id="ProtNLM"/>
    </source>
</evidence>
<comment type="caution">
    <text evidence="1">The sequence shown here is derived from an EMBL/GenBank/DDBJ whole genome shotgun (WGS) entry which is preliminary data.</text>
</comment>
<name>A0ABT1I0J5_STRSD</name>
<keyword evidence="2" id="KW-1185">Reference proteome</keyword>
<accession>A0ABT1I0J5</accession>
<dbReference type="Proteomes" id="UP001205311">
    <property type="component" value="Unassembled WGS sequence"/>
</dbReference>
<sequence>MVGYEVKPARPGRGRRYAGLCFVADETQAVVQQLVYAGPVAPPGPLAPSGRQDL</sequence>
<evidence type="ECO:0000313" key="1">
    <source>
        <dbReference type="EMBL" id="MCP2261263.1"/>
    </source>
</evidence>
<dbReference type="EMBL" id="JAMTCP010000038">
    <property type="protein sequence ID" value="MCP2261263.1"/>
    <property type="molecule type" value="Genomic_DNA"/>
</dbReference>
<gene>
    <name evidence="1" type="ORF">LX15_004984</name>
</gene>